<evidence type="ECO:0000259" key="1">
    <source>
        <dbReference type="Pfam" id="PF02026"/>
    </source>
</evidence>
<accession>A0A859FHP1</accession>
<name>A0A859FHP1_9BACI</name>
<dbReference type="InterPro" id="IPR003032">
    <property type="entry name" value="Ryanodine_rcpt"/>
</dbReference>
<reference evidence="3" key="1">
    <citation type="submission" date="2019-07" db="EMBL/GenBank/DDBJ databases">
        <title>Bacillus alkalisoli sp. nov. isolated from saline soil.</title>
        <authorList>
            <person name="Sun J.-Q."/>
            <person name="Xu L."/>
        </authorList>
    </citation>
    <scope>NUCLEOTIDE SEQUENCE [LARGE SCALE GENOMIC DNA]</scope>
    <source>
        <strain evidence="3">M4U3P1</strain>
    </source>
</reference>
<dbReference type="RefSeq" id="WP_176009738.1">
    <property type="nucleotide sequence ID" value="NZ_CP041372.2"/>
</dbReference>
<dbReference type="Gene3D" id="6.20.350.10">
    <property type="match status" value="1"/>
</dbReference>
<dbReference type="Pfam" id="PF02026">
    <property type="entry name" value="RyR"/>
    <property type="match status" value="1"/>
</dbReference>
<dbReference type="Proteomes" id="UP000318138">
    <property type="component" value="Chromosome"/>
</dbReference>
<dbReference type="EMBL" id="CP041372">
    <property type="protein sequence ID" value="QKS71735.1"/>
    <property type="molecule type" value="Genomic_DNA"/>
</dbReference>
<gene>
    <name evidence="2" type="ORF">FLK61_34220</name>
</gene>
<keyword evidence="3" id="KW-1185">Reference proteome</keyword>
<feature type="domain" description="Ryanodine receptor Ryr" evidence="1">
    <location>
        <begin position="56"/>
        <end position="103"/>
    </location>
</feature>
<dbReference type="AlphaFoldDB" id="A0A859FHP1"/>
<sequence length="118" mass="13807">MNQNIELIAKVCHSVNKAYCESINDFSQVDWEDAPEWQVDSAINGVKYHLENDVTPEQSHESWLKQKLEEGWVYGKEKDAELKTHPCIMRYDELPKRQQAKDKLFKSVVDSFKGQQHV</sequence>
<organism evidence="2 3">
    <name type="scientific">Paenalkalicoccus suaedae</name>
    <dbReference type="NCBI Taxonomy" id="2592382"/>
    <lineage>
        <taxon>Bacteria</taxon>
        <taxon>Bacillati</taxon>
        <taxon>Bacillota</taxon>
        <taxon>Bacilli</taxon>
        <taxon>Bacillales</taxon>
        <taxon>Bacillaceae</taxon>
        <taxon>Paenalkalicoccus</taxon>
    </lineage>
</organism>
<proteinExistence type="predicted"/>
<dbReference type="KEGG" id="psua:FLK61_34220"/>
<evidence type="ECO:0000313" key="3">
    <source>
        <dbReference type="Proteomes" id="UP000318138"/>
    </source>
</evidence>
<evidence type="ECO:0000313" key="2">
    <source>
        <dbReference type="EMBL" id="QKS71735.1"/>
    </source>
</evidence>
<protein>
    <recommendedName>
        <fullName evidence="1">Ryanodine receptor Ryr domain-containing protein</fullName>
    </recommendedName>
</protein>